<organism evidence="1 2">
    <name type="scientific">Nocardioides endophyticus</name>
    <dbReference type="NCBI Taxonomy" id="1353775"/>
    <lineage>
        <taxon>Bacteria</taxon>
        <taxon>Bacillati</taxon>
        <taxon>Actinomycetota</taxon>
        <taxon>Actinomycetes</taxon>
        <taxon>Propionibacteriales</taxon>
        <taxon>Nocardioidaceae</taxon>
        <taxon>Nocardioides</taxon>
    </lineage>
</organism>
<gene>
    <name evidence="1" type="ORF">GCM10023350_34280</name>
</gene>
<evidence type="ECO:0000313" key="1">
    <source>
        <dbReference type="EMBL" id="GAA4746716.1"/>
    </source>
</evidence>
<dbReference type="Proteomes" id="UP001499882">
    <property type="component" value="Unassembled WGS sequence"/>
</dbReference>
<protein>
    <submittedName>
        <fullName evidence="1">Uncharacterized protein</fullName>
    </submittedName>
</protein>
<dbReference type="EMBL" id="BAABKN010000023">
    <property type="protein sequence ID" value="GAA4746716.1"/>
    <property type="molecule type" value="Genomic_DNA"/>
</dbReference>
<accession>A0ABP8Z526</accession>
<name>A0ABP8Z526_9ACTN</name>
<comment type="caution">
    <text evidence="1">The sequence shown here is derived from an EMBL/GenBank/DDBJ whole genome shotgun (WGS) entry which is preliminary data.</text>
</comment>
<keyword evidence="2" id="KW-1185">Reference proteome</keyword>
<evidence type="ECO:0000313" key="2">
    <source>
        <dbReference type="Proteomes" id="UP001499882"/>
    </source>
</evidence>
<sequence>MRILWSGEVAISAAKNWAGQVPGTLRAHSGHTLGTVVSDDEDVSELPKSKFQPRIGPPAVRLWGPLQRTVQTDGAMTQSLFTASATKIVL</sequence>
<reference evidence="2" key="1">
    <citation type="journal article" date="2019" name="Int. J. Syst. Evol. Microbiol.">
        <title>The Global Catalogue of Microorganisms (GCM) 10K type strain sequencing project: providing services to taxonomists for standard genome sequencing and annotation.</title>
        <authorList>
            <consortium name="The Broad Institute Genomics Platform"/>
            <consortium name="The Broad Institute Genome Sequencing Center for Infectious Disease"/>
            <person name="Wu L."/>
            <person name="Ma J."/>
        </authorList>
    </citation>
    <scope>NUCLEOTIDE SEQUENCE [LARGE SCALE GENOMIC DNA]</scope>
    <source>
        <strain evidence="2">JCM 18532</strain>
    </source>
</reference>
<proteinExistence type="predicted"/>